<dbReference type="EMBL" id="QGDJ01000001">
    <property type="protein sequence ID" value="PWJ22335.1"/>
    <property type="molecule type" value="Genomic_DNA"/>
</dbReference>
<dbReference type="Gene3D" id="2.30.110.10">
    <property type="entry name" value="Electron Transport, Fmn-binding Protein, Chain A"/>
    <property type="match status" value="1"/>
</dbReference>
<evidence type="ECO:0000313" key="3">
    <source>
        <dbReference type="EMBL" id="SSA38613.1"/>
    </source>
</evidence>
<dbReference type="InterPro" id="IPR012349">
    <property type="entry name" value="Split_barrel_FMN-bd"/>
</dbReference>
<feature type="domain" description="Pyridoxamine 5'-phosphate oxidase Alr4036 family FMN-binding" evidence="1">
    <location>
        <begin position="26"/>
        <end position="99"/>
    </location>
</feature>
<dbReference type="SUPFAM" id="SSF50475">
    <property type="entry name" value="FMN-binding split barrel"/>
    <property type="match status" value="1"/>
</dbReference>
<dbReference type="GO" id="GO:0010181">
    <property type="term" value="F:FMN binding"/>
    <property type="evidence" value="ECO:0007669"/>
    <property type="project" value="InterPro"/>
</dbReference>
<dbReference type="InterPro" id="IPR024624">
    <property type="entry name" value="Pyridox_Oxase_Alr4036_FMN-bd"/>
</dbReference>
<proteinExistence type="predicted"/>
<protein>
    <submittedName>
        <fullName evidence="3">Pyridoxamine 5'-phosphate oxidase</fullName>
    </submittedName>
</protein>
<dbReference type="AlphaFoldDB" id="A0A2Y9C3Y0"/>
<evidence type="ECO:0000313" key="4">
    <source>
        <dbReference type="Proteomes" id="UP000245839"/>
    </source>
</evidence>
<evidence type="ECO:0000313" key="5">
    <source>
        <dbReference type="Proteomes" id="UP000251571"/>
    </source>
</evidence>
<organism evidence="3 5">
    <name type="scientific">Jannaschia seohaensis</name>
    <dbReference type="NCBI Taxonomy" id="475081"/>
    <lineage>
        <taxon>Bacteria</taxon>
        <taxon>Pseudomonadati</taxon>
        <taxon>Pseudomonadota</taxon>
        <taxon>Alphaproteobacteria</taxon>
        <taxon>Rhodobacterales</taxon>
        <taxon>Roseobacteraceae</taxon>
        <taxon>Jannaschia</taxon>
    </lineage>
</organism>
<name>A0A2Y9C3Y0_9RHOB</name>
<keyword evidence="4" id="KW-1185">Reference proteome</keyword>
<evidence type="ECO:0000313" key="2">
    <source>
        <dbReference type="EMBL" id="PWJ22335.1"/>
    </source>
</evidence>
<dbReference type="RefSeq" id="WP_109562902.1">
    <property type="nucleotide sequence ID" value="NZ_QGDJ01000001.1"/>
</dbReference>
<gene>
    <name evidence="2" type="ORF">BCF38_101746</name>
    <name evidence="3" type="ORF">SAMN05421539_101746</name>
</gene>
<sequence>MSDPWTELERLRAHLWMRLARGAAEPRDPFRFVALATSGADGAEARMVGLRRASAAARIVEIHTDPRTAKIAALRRDPRGALLFWDPDTQEQLRLSVQFEIAFAPEDRWAKVPEAARLNYGTDPAPGTPLSEPEDLRRTPDIARFAALPGEVTRMDAVSLAHDPHRRAVFDGPDLTGRWVAP</sequence>
<reference evidence="3 5" key="1">
    <citation type="submission" date="2016-10" db="EMBL/GenBank/DDBJ databases">
        <authorList>
            <person name="Cai Z."/>
        </authorList>
    </citation>
    <scope>NUCLEOTIDE SEQUENCE [LARGE SCALE GENOMIC DNA]</scope>
    <source>
        <strain evidence="3 5">DSM 25227</strain>
    </source>
</reference>
<dbReference type="OrthoDB" id="5120525at2"/>
<dbReference type="Proteomes" id="UP000251571">
    <property type="component" value="Unassembled WGS sequence"/>
</dbReference>
<accession>A0A2Y9C3Y0</accession>
<reference evidence="2 4" key="2">
    <citation type="submission" date="2018-03" db="EMBL/GenBank/DDBJ databases">
        <title>Genomic Encyclopedia of Archaeal and Bacterial Type Strains, Phase II (KMG-II): from individual species to whole genera.</title>
        <authorList>
            <person name="Goeker M."/>
        </authorList>
    </citation>
    <scope>NUCLEOTIDE SEQUENCE [LARGE SCALE GENOMIC DNA]</scope>
    <source>
        <strain evidence="2 4">DSM 25227</strain>
    </source>
</reference>
<evidence type="ECO:0000259" key="1">
    <source>
        <dbReference type="Pfam" id="PF12766"/>
    </source>
</evidence>
<dbReference type="Proteomes" id="UP000245839">
    <property type="component" value="Unassembled WGS sequence"/>
</dbReference>
<dbReference type="Pfam" id="PF12766">
    <property type="entry name" value="Pyridox_oxase_2"/>
    <property type="match status" value="1"/>
</dbReference>
<dbReference type="EMBL" id="UETC01000001">
    <property type="protein sequence ID" value="SSA38613.1"/>
    <property type="molecule type" value="Genomic_DNA"/>
</dbReference>